<feature type="compositionally biased region" description="Low complexity" evidence="4">
    <location>
        <begin position="275"/>
        <end position="287"/>
    </location>
</feature>
<dbReference type="Gene3D" id="1.20.1440.180">
    <property type="entry name" value="KEN domain"/>
    <property type="match status" value="1"/>
</dbReference>
<keyword evidence="2" id="KW-0547">Nucleotide-binding</keyword>
<feature type="region of interest" description="Disordered" evidence="4">
    <location>
        <begin position="242"/>
        <end position="294"/>
    </location>
</feature>
<dbReference type="PROSITE" id="PS51392">
    <property type="entry name" value="KEN"/>
    <property type="match status" value="1"/>
</dbReference>
<evidence type="ECO:0000313" key="7">
    <source>
        <dbReference type="Proteomes" id="UP000007875"/>
    </source>
</evidence>
<dbReference type="GO" id="GO:0004521">
    <property type="term" value="F:RNA endonuclease activity"/>
    <property type="evidence" value="ECO:0007669"/>
    <property type="project" value="InterPro"/>
</dbReference>
<dbReference type="CDD" id="cd10422">
    <property type="entry name" value="RNase_Ire1"/>
    <property type="match status" value="1"/>
</dbReference>
<evidence type="ECO:0000256" key="1">
    <source>
        <dbReference type="ARBA" id="ARBA00022729"/>
    </source>
</evidence>
<evidence type="ECO:0000256" key="4">
    <source>
        <dbReference type="SAM" id="MobiDB-lite"/>
    </source>
</evidence>
<feature type="compositionally biased region" description="Polar residues" evidence="4">
    <location>
        <begin position="319"/>
        <end position="334"/>
    </location>
</feature>
<feature type="domain" description="KEN" evidence="5">
    <location>
        <begin position="1"/>
        <end position="109"/>
    </location>
</feature>
<reference evidence="7" key="1">
    <citation type="submission" date="2003-08" db="EMBL/GenBank/DDBJ databases">
        <authorList>
            <person name="Birren B."/>
            <person name="Nusbaum C."/>
            <person name="Abebe A."/>
            <person name="Abouelleil A."/>
            <person name="Adekoya E."/>
            <person name="Ait-zahra M."/>
            <person name="Allen N."/>
            <person name="Allen T."/>
            <person name="An P."/>
            <person name="Anderson M."/>
            <person name="Anderson S."/>
            <person name="Arachchi H."/>
            <person name="Armbruster J."/>
            <person name="Bachantsang P."/>
            <person name="Baldwin J."/>
            <person name="Barry A."/>
            <person name="Bayul T."/>
            <person name="Blitshsteyn B."/>
            <person name="Bloom T."/>
            <person name="Blye J."/>
            <person name="Boguslavskiy L."/>
            <person name="Borowsky M."/>
            <person name="Boukhgalter B."/>
            <person name="Brunache A."/>
            <person name="Butler J."/>
            <person name="Calixte N."/>
            <person name="Calvo S."/>
            <person name="Camarata J."/>
            <person name="Campo K."/>
            <person name="Chang J."/>
            <person name="Cheshatsang Y."/>
            <person name="Citroen M."/>
            <person name="Collymore A."/>
            <person name="Considine T."/>
            <person name="Cook A."/>
            <person name="Cooke P."/>
            <person name="Corum B."/>
            <person name="Cuomo C."/>
            <person name="David R."/>
            <person name="Dawoe T."/>
            <person name="Degray S."/>
            <person name="Dodge S."/>
            <person name="Dooley K."/>
            <person name="Dorje P."/>
            <person name="Dorjee K."/>
            <person name="Dorris L."/>
            <person name="Duffey N."/>
            <person name="Dupes A."/>
            <person name="Elkins T."/>
            <person name="Engels R."/>
            <person name="Erickson J."/>
            <person name="Farina A."/>
            <person name="Faro S."/>
            <person name="Ferreira P."/>
            <person name="Fischer H."/>
            <person name="Fitzgerald M."/>
            <person name="Foley K."/>
            <person name="Gage D."/>
            <person name="Galagan J."/>
            <person name="Gearin G."/>
            <person name="Gnerre S."/>
            <person name="Gnirke A."/>
            <person name="Goyette A."/>
            <person name="Graham J."/>
            <person name="Grandbois E."/>
            <person name="Gyaltsen K."/>
            <person name="Hafez N."/>
            <person name="Hagopian D."/>
            <person name="Hagos B."/>
            <person name="Hall J."/>
            <person name="Hatcher B."/>
            <person name="Heller A."/>
            <person name="Higgins H."/>
            <person name="Honan T."/>
            <person name="Horn A."/>
            <person name="Houde N."/>
            <person name="Hughes L."/>
            <person name="Hulme W."/>
            <person name="Husby E."/>
            <person name="Iliev I."/>
            <person name="Jaffe D."/>
            <person name="Jones C."/>
            <person name="Kamal M."/>
            <person name="Kamat A."/>
            <person name="Kamvysselis M."/>
            <person name="Karlsson E."/>
            <person name="Kells C."/>
            <person name="Kieu A."/>
            <person name="Kisner P."/>
            <person name="Kodira C."/>
            <person name="Kulbokas E."/>
            <person name="Labutti K."/>
            <person name="Lama D."/>
            <person name="Landers T."/>
            <person name="Leger J."/>
            <person name="Levine S."/>
            <person name="Lewis D."/>
            <person name="Lewis T."/>
            <person name="Lindblad-toh K."/>
            <person name="Liu X."/>
            <person name="Lokyitsang T."/>
            <person name="Lokyitsang Y."/>
            <person name="Lucien O."/>
            <person name="Lui A."/>
            <person name="Ma L.J."/>
            <person name="Mabbitt R."/>
            <person name="Macdonald J."/>
            <person name="Maclean C."/>
            <person name="Major J."/>
            <person name="Manning J."/>
            <person name="Marabella R."/>
            <person name="Maru K."/>
            <person name="Matthews C."/>
            <person name="Mauceli E."/>
            <person name="Mccarthy M."/>
            <person name="Mcdonough S."/>
            <person name="Mcghee T."/>
            <person name="Meldrim J."/>
            <person name="Meneus L."/>
            <person name="Mesirov J."/>
            <person name="Mihalev A."/>
            <person name="Mihova T."/>
            <person name="Mikkelsen T."/>
            <person name="Mlenga V."/>
            <person name="Moru K."/>
            <person name="Mozes J."/>
            <person name="Mulrain L."/>
            <person name="Munson G."/>
            <person name="Naylor J."/>
            <person name="Newes C."/>
            <person name="Nguyen C."/>
            <person name="Nguyen N."/>
            <person name="Nguyen T."/>
            <person name="Nicol R."/>
            <person name="Nielsen C."/>
            <person name="Nizzari M."/>
            <person name="Norbu C."/>
            <person name="Norbu N."/>
            <person name="O'donnell P."/>
            <person name="Okoawo O."/>
            <person name="O'leary S."/>
            <person name="Omotosho B."/>
            <person name="O'neill K."/>
            <person name="Osman S."/>
            <person name="Parker S."/>
            <person name="Perrin D."/>
            <person name="Phunkhang P."/>
            <person name="Piqani B."/>
            <person name="Purcell S."/>
            <person name="Rachupka T."/>
            <person name="Ramasamy U."/>
            <person name="Rameau R."/>
            <person name="Ray V."/>
            <person name="Raymond C."/>
            <person name="Retta R."/>
            <person name="Richardson S."/>
            <person name="Rise C."/>
            <person name="Rodriguez J."/>
            <person name="Rogers J."/>
            <person name="Rogov P."/>
            <person name="Rutman M."/>
            <person name="Schupbach R."/>
            <person name="Seaman C."/>
            <person name="Settipalli S."/>
            <person name="Sharpe T."/>
            <person name="Sheridan J."/>
            <person name="Sherpa N."/>
            <person name="Shi J."/>
            <person name="Smirnov S."/>
            <person name="Smith C."/>
            <person name="Sougnez C."/>
            <person name="Spencer B."/>
            <person name="Stalker J."/>
            <person name="Stange-thomann N."/>
            <person name="Stavropoulos S."/>
            <person name="Stetson K."/>
            <person name="Stone C."/>
            <person name="Stone S."/>
            <person name="Stubbs M."/>
            <person name="Talamas J."/>
            <person name="Tchuinga P."/>
            <person name="Tenzing P."/>
            <person name="Tesfaye S."/>
            <person name="Theodore J."/>
            <person name="Thoulutsang Y."/>
            <person name="Topham K."/>
            <person name="Towey S."/>
            <person name="Tsamla T."/>
            <person name="Tsomo N."/>
            <person name="Vallee D."/>
            <person name="Vassiliev H."/>
            <person name="Venkataraman V."/>
            <person name="Vinson J."/>
            <person name="Vo A."/>
            <person name="Wade C."/>
            <person name="Wang S."/>
            <person name="Wangchuk T."/>
            <person name="Wangdi T."/>
            <person name="Whittaker C."/>
            <person name="Wilkinson J."/>
            <person name="Wu Y."/>
            <person name="Wyman D."/>
            <person name="Yadav S."/>
            <person name="Yang S."/>
            <person name="Yang X."/>
            <person name="Yeager S."/>
            <person name="Yee E."/>
            <person name="Young G."/>
            <person name="Zainoun J."/>
            <person name="Zembeck L."/>
            <person name="Zimmer A."/>
            <person name="Zody M."/>
            <person name="Lander E."/>
        </authorList>
    </citation>
    <scope>NUCLEOTIDE SEQUENCE [LARGE SCALE GENOMIC DNA]</scope>
</reference>
<dbReference type="Ensembl" id="ENSCSAVT00000017983.1">
    <property type="protein sequence ID" value="ENSCSAVP00000017789.1"/>
    <property type="gene ID" value="ENSCSAVG00000010472.1"/>
</dbReference>
<dbReference type="InterPro" id="IPR038357">
    <property type="entry name" value="KEN_sf"/>
</dbReference>
<dbReference type="GO" id="GO:0070059">
    <property type="term" value="P:intrinsic apoptotic signaling pathway in response to endoplasmic reticulum stress"/>
    <property type="evidence" value="ECO:0007669"/>
    <property type="project" value="TreeGrafter"/>
</dbReference>
<evidence type="ECO:0000259" key="5">
    <source>
        <dbReference type="PROSITE" id="PS51392"/>
    </source>
</evidence>
<evidence type="ECO:0000256" key="3">
    <source>
        <dbReference type="ARBA" id="ARBA00022840"/>
    </source>
</evidence>
<evidence type="ECO:0000256" key="2">
    <source>
        <dbReference type="ARBA" id="ARBA00022741"/>
    </source>
</evidence>
<dbReference type="InterPro" id="IPR045133">
    <property type="entry name" value="IRE1/2-like"/>
</dbReference>
<feature type="region of interest" description="Disordered" evidence="4">
    <location>
        <begin position="192"/>
        <end position="224"/>
    </location>
</feature>
<dbReference type="AlphaFoldDB" id="H2ZJM3"/>
<dbReference type="SMART" id="SM00580">
    <property type="entry name" value="PUG"/>
    <property type="match status" value="1"/>
</dbReference>
<evidence type="ECO:0000313" key="6">
    <source>
        <dbReference type="Ensembl" id="ENSCSAVP00000017789.1"/>
    </source>
</evidence>
<dbReference type="GO" id="GO:0006397">
    <property type="term" value="P:mRNA processing"/>
    <property type="evidence" value="ECO:0007669"/>
    <property type="project" value="InterPro"/>
</dbReference>
<feature type="compositionally biased region" description="Basic and acidic residues" evidence="4">
    <location>
        <begin position="255"/>
        <end position="272"/>
    </location>
</feature>
<dbReference type="GeneTree" id="ENSGT00940000159761"/>
<feature type="region of interest" description="Disordered" evidence="4">
    <location>
        <begin position="319"/>
        <end position="422"/>
    </location>
</feature>
<dbReference type="GO" id="GO:0036498">
    <property type="term" value="P:IRE1-mediated unfolded protein response"/>
    <property type="evidence" value="ECO:0007669"/>
    <property type="project" value="TreeGrafter"/>
</dbReference>
<dbReference type="PANTHER" id="PTHR13954">
    <property type="entry name" value="IRE1-RELATED"/>
    <property type="match status" value="1"/>
</dbReference>
<dbReference type="Pfam" id="PF06479">
    <property type="entry name" value="Ribonuc_2-5A"/>
    <property type="match status" value="1"/>
</dbReference>
<sequence length="422" mass="48353">MQQLDRDCLNDIRNGIPRDWIYHLCQPLQEDLHKFRSYKAGSVRDLLRAIRNKKHHYRELPEEVKRSLGTVPDEFLTYFTSRFPRLLTHTYLSMACCRHEPTFEHYYGESGDHLYTDESDEVSVESIFTRAGAVKSNWRNNTSNKWTTKTISPADMDNDWRASSSPNGRFSSSSAPLITNSFKSLMKNSNSYNSRNRYNGNGNTHNWRGRYMDDAENDPTDANDGLNMHNFVARKRLLLKNRTPHISESSSCSEADGKDKKQAKELKPEEIPPRSSHSSISSTFSGSYAEAVSGTTKPTINVEIISDEVEKTSTVDILQSEEQPHPQTQESQPSVHDIPDISNQSFEDLPSEVNIDISFDDEPTDDTKTLDQDEVKEEEQDEKEDSEAVKAKNKHKRRRRLKKNKNKSTNLIDKNEMVVVAT</sequence>
<dbReference type="Proteomes" id="UP000007875">
    <property type="component" value="Unassembled WGS sequence"/>
</dbReference>
<reference evidence="6" key="3">
    <citation type="submission" date="2025-09" db="UniProtKB">
        <authorList>
            <consortium name="Ensembl"/>
        </authorList>
    </citation>
    <scope>IDENTIFICATION</scope>
</reference>
<proteinExistence type="predicted"/>
<feature type="compositionally biased region" description="Polar residues" evidence="4">
    <location>
        <begin position="244"/>
        <end position="253"/>
    </location>
</feature>
<organism evidence="6 7">
    <name type="scientific">Ciona savignyi</name>
    <name type="common">Pacific transparent sea squirt</name>
    <dbReference type="NCBI Taxonomy" id="51511"/>
    <lineage>
        <taxon>Eukaryota</taxon>
        <taxon>Metazoa</taxon>
        <taxon>Chordata</taxon>
        <taxon>Tunicata</taxon>
        <taxon>Ascidiacea</taxon>
        <taxon>Phlebobranchia</taxon>
        <taxon>Cionidae</taxon>
        <taxon>Ciona</taxon>
    </lineage>
</organism>
<accession>H2ZJM3</accession>
<name>H2ZJM3_CIOSA</name>
<feature type="compositionally biased region" description="Acidic residues" evidence="4">
    <location>
        <begin position="374"/>
        <end position="385"/>
    </location>
</feature>
<feature type="compositionally biased region" description="Basic residues" evidence="4">
    <location>
        <begin position="391"/>
        <end position="406"/>
    </location>
</feature>
<dbReference type="InterPro" id="IPR010513">
    <property type="entry name" value="KEN_dom"/>
</dbReference>
<keyword evidence="7" id="KW-1185">Reference proteome</keyword>
<feature type="compositionally biased region" description="Low complexity" evidence="4">
    <location>
        <begin position="192"/>
        <end position="203"/>
    </location>
</feature>
<dbReference type="GO" id="GO:0004674">
    <property type="term" value="F:protein serine/threonine kinase activity"/>
    <property type="evidence" value="ECO:0007669"/>
    <property type="project" value="InterPro"/>
</dbReference>
<dbReference type="GO" id="GO:0005524">
    <property type="term" value="F:ATP binding"/>
    <property type="evidence" value="ECO:0007669"/>
    <property type="project" value="UniProtKB-KW"/>
</dbReference>
<protein>
    <recommendedName>
        <fullName evidence="5">KEN domain-containing protein</fullName>
    </recommendedName>
</protein>
<dbReference type="HOGENOM" id="CLU_650455_0_0_1"/>
<dbReference type="PANTHER" id="PTHR13954:SF6">
    <property type="entry name" value="NON-SPECIFIC SERINE_THREONINE PROTEIN KINASE"/>
    <property type="match status" value="1"/>
</dbReference>
<dbReference type="GO" id="GO:1990604">
    <property type="term" value="C:IRE1-TRAF2-ASK1 complex"/>
    <property type="evidence" value="ECO:0007669"/>
    <property type="project" value="TreeGrafter"/>
</dbReference>
<dbReference type="GO" id="GO:0051082">
    <property type="term" value="F:unfolded protein binding"/>
    <property type="evidence" value="ECO:0007669"/>
    <property type="project" value="TreeGrafter"/>
</dbReference>
<keyword evidence="3" id="KW-0067">ATP-binding</keyword>
<keyword evidence="1" id="KW-0732">Signal</keyword>
<reference evidence="6" key="2">
    <citation type="submission" date="2025-08" db="UniProtKB">
        <authorList>
            <consortium name="Ensembl"/>
        </authorList>
    </citation>
    <scope>IDENTIFICATION</scope>
</reference>